<sequence length="237" mass="26995">MSNTLMHVKHIHWIVIEDSNTTKPVIESMLNRTQIPHTYLAHRTAPGYPKRGWYQRSMALKYLRNNTSEILGEHDEGVVYFADDDNSYDIRLFDEYVRNVRVLGMWAVGLVGGTLVEAPHVDHGKVTSFDVRWNAKRMFAIDMAGFAINLRIVLGSEAVFGTSCKRGAGAPETCLLQDMGLTRDDIEPFGYEGKEPREIYVWHTKTAQPIIAKDKSKKKNDGKTKQQLPTFGYLVEY</sequence>
<feature type="binding site" evidence="12">
    <location>
        <position position="85"/>
    </location>
    <ligand>
        <name>Mn(2+)</name>
        <dbReference type="ChEBI" id="CHEBI:29035"/>
    </ligand>
</feature>
<keyword evidence="7" id="KW-1133">Transmembrane helix</keyword>
<keyword evidence="14" id="KW-0333">Golgi apparatus</keyword>
<dbReference type="AlphaFoldDB" id="A0A8S1F049"/>
<keyword evidence="9" id="KW-0325">Glycoprotein</keyword>
<dbReference type="GO" id="GO:0050650">
    <property type="term" value="P:chondroitin sulfate proteoglycan biosynthetic process"/>
    <property type="evidence" value="ECO:0007669"/>
    <property type="project" value="TreeGrafter"/>
</dbReference>
<evidence type="ECO:0000256" key="8">
    <source>
        <dbReference type="ARBA" id="ARBA00023136"/>
    </source>
</evidence>
<gene>
    <name evidence="15" type="ORF">CBOVIS_LOCUS7919</name>
</gene>
<dbReference type="EC" id="2.4.1.135" evidence="3 14"/>
<evidence type="ECO:0000256" key="9">
    <source>
        <dbReference type="ARBA" id="ARBA00023180"/>
    </source>
</evidence>
<evidence type="ECO:0000256" key="1">
    <source>
        <dbReference type="ARBA" id="ARBA00004606"/>
    </source>
</evidence>
<evidence type="ECO:0000256" key="4">
    <source>
        <dbReference type="ARBA" id="ARBA00022679"/>
    </source>
</evidence>
<evidence type="ECO:0000256" key="13">
    <source>
        <dbReference type="PIRSR" id="PIRSR605027-4"/>
    </source>
</evidence>
<organism evidence="15 16">
    <name type="scientific">Caenorhabditis bovis</name>
    <dbReference type="NCBI Taxonomy" id="2654633"/>
    <lineage>
        <taxon>Eukaryota</taxon>
        <taxon>Metazoa</taxon>
        <taxon>Ecdysozoa</taxon>
        <taxon>Nematoda</taxon>
        <taxon>Chromadorea</taxon>
        <taxon>Rhabditida</taxon>
        <taxon>Rhabditina</taxon>
        <taxon>Rhabditomorpha</taxon>
        <taxon>Rhabditoidea</taxon>
        <taxon>Rhabditidae</taxon>
        <taxon>Peloderinae</taxon>
        <taxon>Caenorhabditis</taxon>
    </lineage>
</organism>
<dbReference type="GO" id="GO:0015018">
    <property type="term" value="F:galactosylgalactosylxylosylprotein 3-beta-glucuronosyltransferase activity"/>
    <property type="evidence" value="ECO:0007669"/>
    <property type="project" value="UniProtKB-UniRule"/>
</dbReference>
<dbReference type="OrthoDB" id="675023at2759"/>
<evidence type="ECO:0000256" key="5">
    <source>
        <dbReference type="ARBA" id="ARBA00022692"/>
    </source>
</evidence>
<keyword evidence="12 14" id="KW-0464">Manganese</keyword>
<proteinExistence type="inferred from homology"/>
<evidence type="ECO:0000313" key="16">
    <source>
        <dbReference type="Proteomes" id="UP000494206"/>
    </source>
</evidence>
<comment type="pathway">
    <text evidence="14">Protein modification; protein glycosylation.</text>
</comment>
<evidence type="ECO:0000313" key="15">
    <source>
        <dbReference type="EMBL" id="CAB3405758.1"/>
    </source>
</evidence>
<comment type="subcellular location">
    <subcellularLocation>
        <location evidence="14">Golgi apparatus membrane</location>
        <topology evidence="14">Single-pass type II membrane protein</topology>
    </subcellularLocation>
    <subcellularLocation>
        <location evidence="1">Membrane</location>
        <topology evidence="1">Single-pass type II membrane protein</topology>
    </subcellularLocation>
</comment>
<keyword evidence="8" id="KW-0472">Membrane</keyword>
<keyword evidence="16" id="KW-1185">Reference proteome</keyword>
<dbReference type="Pfam" id="PF03360">
    <property type="entry name" value="Glyco_transf_43"/>
    <property type="match status" value="1"/>
</dbReference>
<dbReference type="FunFam" id="3.90.550.10:FF:000147">
    <property type="entry name" value="Galactosylgalactosylxylosylprotein 3-beta-glucuronosyltransferase"/>
    <property type="match status" value="1"/>
</dbReference>
<keyword evidence="6 14" id="KW-0735">Signal-anchor</keyword>
<keyword evidence="5" id="KW-0812">Transmembrane</keyword>
<keyword evidence="4 14" id="KW-0808">Transferase</keyword>
<dbReference type="InterPro" id="IPR005027">
    <property type="entry name" value="Glyco_trans_43"/>
</dbReference>
<dbReference type="PANTHER" id="PTHR10896">
    <property type="entry name" value="GALACTOSYLGALACTOSYLXYLOSYLPROTEIN 3-BETA-GLUCURONOSYLTRANSFERASE BETA-1,3-GLUCURONYLTRANSFERASE"/>
    <property type="match status" value="1"/>
</dbReference>
<dbReference type="Proteomes" id="UP000494206">
    <property type="component" value="Unassembled WGS sequence"/>
</dbReference>
<evidence type="ECO:0000256" key="10">
    <source>
        <dbReference type="ARBA" id="ARBA00047979"/>
    </source>
</evidence>
<evidence type="ECO:0000256" key="11">
    <source>
        <dbReference type="PIRSR" id="PIRSR605027-1"/>
    </source>
</evidence>
<evidence type="ECO:0000256" key="6">
    <source>
        <dbReference type="ARBA" id="ARBA00022968"/>
    </source>
</evidence>
<evidence type="ECO:0000256" key="7">
    <source>
        <dbReference type="ARBA" id="ARBA00022989"/>
    </source>
</evidence>
<comment type="caution">
    <text evidence="15">The sequence shown here is derived from an EMBL/GenBank/DDBJ whole genome shotgun (WGS) entry which is preliminary data.</text>
</comment>
<comment type="similarity">
    <text evidence="2 14">Belongs to the glycosyltransferase 43 family.</text>
</comment>
<evidence type="ECO:0000256" key="14">
    <source>
        <dbReference type="RuleBase" id="RU363127"/>
    </source>
</evidence>
<keyword evidence="12 14" id="KW-0479">Metal-binding</keyword>
<dbReference type="EMBL" id="CADEPM010000005">
    <property type="protein sequence ID" value="CAB3405758.1"/>
    <property type="molecule type" value="Genomic_DNA"/>
</dbReference>
<comment type="catalytic activity">
    <reaction evidence="10 14">
        <text>3-O-(beta-D-galactosyl-(1-&gt;3)-beta-D-galactosyl-(1-&gt;4)-beta-D-xylosyl)-L-seryl-[protein] + UDP-alpha-D-glucuronate = 3-O-(beta-D-GlcA-(1-&gt;3)-beta-D-Gal-(1-&gt;3)-beta-D-Gal-(1-&gt;4)-beta-D-Xyl)-L-seryl-[protein] + UDP + H(+)</text>
        <dbReference type="Rhea" id="RHEA:24168"/>
        <dbReference type="Rhea" id="RHEA-COMP:12571"/>
        <dbReference type="Rhea" id="RHEA-COMP:12573"/>
        <dbReference type="ChEBI" id="CHEBI:15378"/>
        <dbReference type="ChEBI" id="CHEBI:58052"/>
        <dbReference type="ChEBI" id="CHEBI:58223"/>
        <dbReference type="ChEBI" id="CHEBI:132090"/>
        <dbReference type="ChEBI" id="CHEBI:132093"/>
        <dbReference type="EC" id="2.4.1.135"/>
    </reaction>
</comment>
<dbReference type="GO" id="GO:0005975">
    <property type="term" value="P:carbohydrate metabolic process"/>
    <property type="evidence" value="ECO:0007669"/>
    <property type="project" value="TreeGrafter"/>
</dbReference>
<name>A0A8S1F049_9PELO</name>
<evidence type="ECO:0000256" key="2">
    <source>
        <dbReference type="ARBA" id="ARBA00007706"/>
    </source>
</evidence>
<dbReference type="GO" id="GO:0046872">
    <property type="term" value="F:metal ion binding"/>
    <property type="evidence" value="ECO:0007669"/>
    <property type="project" value="UniProtKB-KW"/>
</dbReference>
<comment type="cofactor">
    <cofactor evidence="12 14">
        <name>Mn(2+)</name>
        <dbReference type="ChEBI" id="CHEBI:29035"/>
    </cofactor>
</comment>
<dbReference type="GO" id="GO:0000139">
    <property type="term" value="C:Golgi membrane"/>
    <property type="evidence" value="ECO:0007669"/>
    <property type="project" value="UniProtKB-SubCell"/>
</dbReference>
<reference evidence="15 16" key="1">
    <citation type="submission" date="2020-04" db="EMBL/GenBank/DDBJ databases">
        <authorList>
            <person name="Laetsch R D."/>
            <person name="Stevens L."/>
            <person name="Kumar S."/>
            <person name="Blaxter L. M."/>
        </authorList>
    </citation>
    <scope>NUCLEOTIDE SEQUENCE [LARGE SCALE GENOMIC DNA]</scope>
</reference>
<dbReference type="InterPro" id="IPR029044">
    <property type="entry name" value="Nucleotide-diphossugar_trans"/>
</dbReference>
<dbReference type="PANTHER" id="PTHR10896:SF30">
    <property type="entry name" value="GALACTOSYLGALACTOSYLXYLOSYLPROTEIN 3-BETA-GLUCURONOSYLTRANSFERASE"/>
    <property type="match status" value="1"/>
</dbReference>
<dbReference type="Gene3D" id="3.90.550.10">
    <property type="entry name" value="Spore Coat Polysaccharide Biosynthesis Protein SpsA, Chain A"/>
    <property type="match status" value="1"/>
</dbReference>
<evidence type="ECO:0000256" key="12">
    <source>
        <dbReference type="PIRSR" id="PIRSR605027-3"/>
    </source>
</evidence>
<evidence type="ECO:0000256" key="3">
    <source>
        <dbReference type="ARBA" id="ARBA00012641"/>
    </source>
</evidence>
<feature type="active site" description="Proton donor/acceptor" evidence="11">
    <location>
        <position position="172"/>
    </location>
</feature>
<protein>
    <recommendedName>
        <fullName evidence="3 14">Galactosylgalactosylxylosylprotein 3-beta-glucuronosyltransferase</fullName>
        <ecNumber evidence="3 14">2.4.1.135</ecNumber>
    </recommendedName>
</protein>
<dbReference type="SUPFAM" id="SSF53448">
    <property type="entry name" value="Nucleotide-diphospho-sugar transferases"/>
    <property type="match status" value="1"/>
</dbReference>
<accession>A0A8S1F049</accession>
<feature type="site" description="Interaction with galactose moiety of substrate glycoprotein" evidence="13">
    <location>
        <position position="117"/>
    </location>
</feature>